<feature type="domain" description="Glutaredoxin" evidence="8">
    <location>
        <begin position="4"/>
        <end position="64"/>
    </location>
</feature>
<accession>A0ABW1SBJ7</accession>
<keyword evidence="10" id="KW-1185">Reference proteome</keyword>
<evidence type="ECO:0000256" key="1">
    <source>
        <dbReference type="ARBA" id="ARBA00002549"/>
    </source>
</evidence>
<keyword evidence="4 7" id="KW-0249">Electron transport</keyword>
<dbReference type="PRINTS" id="PR00160">
    <property type="entry name" value="GLUTAREDOXIN"/>
</dbReference>
<dbReference type="Gene3D" id="3.40.30.10">
    <property type="entry name" value="Glutaredoxin"/>
    <property type="match status" value="1"/>
</dbReference>
<dbReference type="InterPro" id="IPR036249">
    <property type="entry name" value="Thioredoxin-like_sf"/>
</dbReference>
<evidence type="ECO:0000259" key="8">
    <source>
        <dbReference type="Pfam" id="PF00462"/>
    </source>
</evidence>
<comment type="function">
    <text evidence="1 7">Has a glutathione-disulfide oxidoreductase activity in the presence of NADPH and glutathione reductase. Reduces low molecular weight disulfides and proteins.</text>
</comment>
<evidence type="ECO:0000256" key="4">
    <source>
        <dbReference type="ARBA" id="ARBA00022982"/>
    </source>
</evidence>
<evidence type="ECO:0000256" key="3">
    <source>
        <dbReference type="ARBA" id="ARBA00022448"/>
    </source>
</evidence>
<dbReference type="PANTHER" id="PTHR45694">
    <property type="entry name" value="GLUTAREDOXIN 2"/>
    <property type="match status" value="1"/>
</dbReference>
<dbReference type="PROSITE" id="PS00195">
    <property type="entry name" value="GLUTAREDOXIN_1"/>
    <property type="match status" value="1"/>
</dbReference>
<dbReference type="SUPFAM" id="SSF52833">
    <property type="entry name" value="Thioredoxin-like"/>
    <property type="match status" value="1"/>
</dbReference>
<proteinExistence type="inferred from homology"/>
<keyword evidence="6 7" id="KW-0676">Redox-active center</keyword>
<dbReference type="InterPro" id="IPR014025">
    <property type="entry name" value="Glutaredoxin_subgr"/>
</dbReference>
<gene>
    <name evidence="9" type="primary">grxC</name>
    <name evidence="9" type="ORF">ACFQDM_12605</name>
</gene>
<dbReference type="PANTHER" id="PTHR45694:SF18">
    <property type="entry name" value="GLUTAREDOXIN-1-RELATED"/>
    <property type="match status" value="1"/>
</dbReference>
<keyword evidence="5" id="KW-1015">Disulfide bond</keyword>
<dbReference type="CDD" id="cd03418">
    <property type="entry name" value="GRX_GRXb_1_3_like"/>
    <property type="match status" value="1"/>
</dbReference>
<dbReference type="NCBIfam" id="TIGR02181">
    <property type="entry name" value="GRX_bact"/>
    <property type="match status" value="1"/>
</dbReference>
<organism evidence="9 10">
    <name type="scientific">Ponticaulis profundi</name>
    <dbReference type="NCBI Taxonomy" id="2665222"/>
    <lineage>
        <taxon>Bacteria</taxon>
        <taxon>Pseudomonadati</taxon>
        <taxon>Pseudomonadota</taxon>
        <taxon>Alphaproteobacteria</taxon>
        <taxon>Hyphomonadales</taxon>
        <taxon>Hyphomonadaceae</taxon>
        <taxon>Ponticaulis</taxon>
    </lineage>
</organism>
<name>A0ABW1SBJ7_9PROT</name>
<comment type="caution">
    <text evidence="9">The sequence shown here is derived from an EMBL/GenBank/DDBJ whole genome shotgun (WGS) entry which is preliminary data.</text>
</comment>
<evidence type="ECO:0000256" key="6">
    <source>
        <dbReference type="ARBA" id="ARBA00023284"/>
    </source>
</evidence>
<dbReference type="InterPro" id="IPR011767">
    <property type="entry name" value="GLR_AS"/>
</dbReference>
<comment type="similarity">
    <text evidence="2 7">Belongs to the glutaredoxin family.</text>
</comment>
<reference evidence="10" key="1">
    <citation type="journal article" date="2019" name="Int. J. Syst. Evol. Microbiol.">
        <title>The Global Catalogue of Microorganisms (GCM) 10K type strain sequencing project: providing services to taxonomists for standard genome sequencing and annotation.</title>
        <authorList>
            <consortium name="The Broad Institute Genomics Platform"/>
            <consortium name="The Broad Institute Genome Sequencing Center for Infectious Disease"/>
            <person name="Wu L."/>
            <person name="Ma J."/>
        </authorList>
    </citation>
    <scope>NUCLEOTIDE SEQUENCE [LARGE SCALE GENOMIC DNA]</scope>
    <source>
        <strain evidence="10">CGMCC-1.15741</strain>
    </source>
</reference>
<dbReference type="InterPro" id="IPR011900">
    <property type="entry name" value="GRX_bact"/>
</dbReference>
<evidence type="ECO:0000256" key="7">
    <source>
        <dbReference type="RuleBase" id="RU364065"/>
    </source>
</evidence>
<sequence>MAKVEIYTREFCPYCTRALQLLENKGVKYTHVDAGMDPDKKAEMIQRSNGARTFPQIFINDQHIGGCDDMFELEYDGKLDGLLNAG</sequence>
<dbReference type="PROSITE" id="PS51354">
    <property type="entry name" value="GLUTAREDOXIN_2"/>
    <property type="match status" value="1"/>
</dbReference>
<evidence type="ECO:0000313" key="9">
    <source>
        <dbReference type="EMBL" id="MFC6198926.1"/>
    </source>
</evidence>
<dbReference type="RefSeq" id="WP_377379566.1">
    <property type="nucleotide sequence ID" value="NZ_JBHSSW010000017.1"/>
</dbReference>
<keyword evidence="3 7" id="KW-0813">Transport</keyword>
<evidence type="ECO:0000256" key="2">
    <source>
        <dbReference type="ARBA" id="ARBA00007787"/>
    </source>
</evidence>
<evidence type="ECO:0000313" key="10">
    <source>
        <dbReference type="Proteomes" id="UP001596303"/>
    </source>
</evidence>
<protein>
    <recommendedName>
        <fullName evidence="7">Glutaredoxin</fullName>
    </recommendedName>
</protein>
<dbReference type="Proteomes" id="UP001596303">
    <property type="component" value="Unassembled WGS sequence"/>
</dbReference>
<keyword evidence="7" id="KW-0963">Cytoplasm</keyword>
<dbReference type="Pfam" id="PF00462">
    <property type="entry name" value="Glutaredoxin"/>
    <property type="match status" value="1"/>
</dbReference>
<evidence type="ECO:0000256" key="5">
    <source>
        <dbReference type="ARBA" id="ARBA00023157"/>
    </source>
</evidence>
<dbReference type="InterPro" id="IPR002109">
    <property type="entry name" value="Glutaredoxin"/>
</dbReference>
<dbReference type="EMBL" id="JBHSSW010000017">
    <property type="protein sequence ID" value="MFC6198926.1"/>
    <property type="molecule type" value="Genomic_DNA"/>
</dbReference>